<dbReference type="Gene3D" id="3.60.15.10">
    <property type="entry name" value="Ribonuclease Z/Hydroxyacylglutathione hydrolase-like"/>
    <property type="match status" value="1"/>
</dbReference>
<organism evidence="6 7">
    <name type="scientific">Hoyosella subflava (strain DSM 45089 / JCM 17490 / NBRC 109087 / DQS3-9A1)</name>
    <name type="common">Amycolicicoccus subflavus</name>
    <dbReference type="NCBI Taxonomy" id="443218"/>
    <lineage>
        <taxon>Bacteria</taxon>
        <taxon>Bacillati</taxon>
        <taxon>Actinomycetota</taxon>
        <taxon>Actinomycetes</taxon>
        <taxon>Mycobacteriales</taxon>
        <taxon>Hoyosellaceae</taxon>
        <taxon>Hoyosella</taxon>
    </lineage>
</organism>
<dbReference type="GO" id="GO:0046872">
    <property type="term" value="F:metal ion binding"/>
    <property type="evidence" value="ECO:0007669"/>
    <property type="project" value="UniProtKB-KW"/>
</dbReference>
<reference evidence="6 7" key="1">
    <citation type="journal article" date="2011" name="J. Bacteriol.">
        <title>Complete genome sequence of Amycolicicoccus subflavus DQS3-9A1T, an actinomycete isolated from crude oil-polluted soil.</title>
        <authorList>
            <person name="Cai M."/>
            <person name="Chen W.M."/>
            <person name="Nie Y."/>
            <person name="Chi C.Q."/>
            <person name="Wang Y.N."/>
            <person name="Tang Y.Q."/>
            <person name="Li G.Y."/>
            <person name="Wu X.L."/>
        </authorList>
    </citation>
    <scope>NUCLEOTIDE SEQUENCE [LARGE SCALE GENOMIC DNA]</scope>
    <source>
        <strain evidence="7">DSM 45089 / DQS3-9A1</strain>
    </source>
</reference>
<accession>F6EF44</accession>
<evidence type="ECO:0000256" key="3">
    <source>
        <dbReference type="ARBA" id="ARBA00022801"/>
    </source>
</evidence>
<keyword evidence="4" id="KW-0862">Zinc</keyword>
<protein>
    <submittedName>
        <fullName evidence="6">Beta-lactamase domain protein</fullName>
    </submittedName>
</protein>
<name>F6EF44_HOYSD</name>
<dbReference type="AlphaFoldDB" id="F6EF44"/>
<dbReference type="KEGG" id="asd:AS9A_0163"/>
<dbReference type="PANTHER" id="PTHR42978:SF6">
    <property type="entry name" value="QUORUM-QUENCHING LACTONASE YTNP-RELATED"/>
    <property type="match status" value="1"/>
</dbReference>
<evidence type="ECO:0000313" key="7">
    <source>
        <dbReference type="Proteomes" id="UP000009235"/>
    </source>
</evidence>
<gene>
    <name evidence="6" type="ordered locus">AS9A_0163</name>
</gene>
<dbReference type="HOGENOM" id="CLU_056519_0_1_11"/>
<dbReference type="OrthoDB" id="5177904at2"/>
<evidence type="ECO:0000256" key="2">
    <source>
        <dbReference type="ARBA" id="ARBA00022723"/>
    </source>
</evidence>
<evidence type="ECO:0000256" key="1">
    <source>
        <dbReference type="ARBA" id="ARBA00007749"/>
    </source>
</evidence>
<dbReference type="InterPro" id="IPR001279">
    <property type="entry name" value="Metallo-B-lactamas"/>
</dbReference>
<dbReference type="PANTHER" id="PTHR42978">
    <property type="entry name" value="QUORUM-QUENCHING LACTONASE YTNP-RELATED-RELATED"/>
    <property type="match status" value="1"/>
</dbReference>
<proteinExistence type="inferred from homology"/>
<dbReference type="Proteomes" id="UP000009235">
    <property type="component" value="Chromosome"/>
</dbReference>
<dbReference type="SMART" id="SM00849">
    <property type="entry name" value="Lactamase_B"/>
    <property type="match status" value="1"/>
</dbReference>
<dbReference type="InterPro" id="IPR051013">
    <property type="entry name" value="MBL_superfamily_lactonases"/>
</dbReference>
<keyword evidence="7" id="KW-1185">Reference proteome</keyword>
<evidence type="ECO:0000256" key="4">
    <source>
        <dbReference type="ARBA" id="ARBA00022833"/>
    </source>
</evidence>
<comment type="similarity">
    <text evidence="1">Belongs to the metallo-beta-lactamase superfamily.</text>
</comment>
<evidence type="ECO:0000313" key="6">
    <source>
        <dbReference type="EMBL" id="AEF38623.1"/>
    </source>
</evidence>
<feature type="domain" description="Metallo-beta-lactamase" evidence="5">
    <location>
        <begin position="52"/>
        <end position="257"/>
    </location>
</feature>
<sequence>MIIGDTKIEALIDGEALMPKEYLYIGENAPTEEDWSPYTEYLDTCTGHQLNSIGSFLIRTGERLILNDAGSGPNVKAPFSGGGLRSALWAAGVKPTDITDVIYSHLHLDHVGWTTLDDKPFFPNADLWIDRRDWHHFAADDYEMQEWEAAAVDPVRDKIAAKFAPVHDRVNLFEPDTEILPGVRAMDAAGHTPGNTVFELVSRGERGLLIGDLVHTQGELVNGWDLAFNGDHAQSIETIEKFRKYILDNNIPFAAAHFPGLRWGRLWIERGTSPAIAYATI</sequence>
<dbReference type="SUPFAM" id="SSF56281">
    <property type="entry name" value="Metallo-hydrolase/oxidoreductase"/>
    <property type="match status" value="1"/>
</dbReference>
<dbReference type="GO" id="GO:0016787">
    <property type="term" value="F:hydrolase activity"/>
    <property type="evidence" value="ECO:0007669"/>
    <property type="project" value="UniProtKB-KW"/>
</dbReference>
<keyword evidence="3" id="KW-0378">Hydrolase</keyword>
<dbReference type="InterPro" id="IPR036866">
    <property type="entry name" value="RibonucZ/Hydroxyglut_hydro"/>
</dbReference>
<dbReference type="STRING" id="443218.AS9A_0163"/>
<dbReference type="EMBL" id="CP002786">
    <property type="protein sequence ID" value="AEF38623.1"/>
    <property type="molecule type" value="Genomic_DNA"/>
</dbReference>
<dbReference type="Pfam" id="PF00753">
    <property type="entry name" value="Lactamase_B"/>
    <property type="match status" value="1"/>
</dbReference>
<dbReference type="eggNOG" id="COG0491">
    <property type="taxonomic scope" value="Bacteria"/>
</dbReference>
<evidence type="ECO:0000259" key="5">
    <source>
        <dbReference type="SMART" id="SM00849"/>
    </source>
</evidence>
<keyword evidence="2" id="KW-0479">Metal-binding</keyword>
<dbReference type="RefSeq" id="WP_013804975.1">
    <property type="nucleotide sequence ID" value="NC_015564.1"/>
</dbReference>